<evidence type="ECO:0000256" key="1">
    <source>
        <dbReference type="SAM" id="MobiDB-lite"/>
    </source>
</evidence>
<name>A0A9X1NY77_9HYPH</name>
<reference evidence="3" key="1">
    <citation type="submission" date="2022-01" db="EMBL/GenBank/DDBJ databases">
        <title>Jiella avicenniae sp. nov., a novel endophytic bacterium isolated from bark of Avicennia marina.</title>
        <authorList>
            <person name="Tuo L."/>
        </authorList>
    </citation>
    <scope>NUCLEOTIDE SEQUENCE</scope>
    <source>
        <strain evidence="3">CBK1P-4</strain>
    </source>
</reference>
<accession>A0A9X1NY77</accession>
<evidence type="ECO:0000313" key="3">
    <source>
        <dbReference type="EMBL" id="MCE7026489.1"/>
    </source>
</evidence>
<gene>
    <name evidence="3" type="ORF">LZD57_00670</name>
</gene>
<feature type="domain" description="HEPN AbiJ-N-terminal" evidence="2">
    <location>
        <begin position="11"/>
        <end position="155"/>
    </location>
</feature>
<dbReference type="EMBL" id="JAJUWU010000001">
    <property type="protein sequence ID" value="MCE7026489.1"/>
    <property type="molecule type" value="Genomic_DNA"/>
</dbReference>
<evidence type="ECO:0000313" key="4">
    <source>
        <dbReference type="Proteomes" id="UP001139035"/>
    </source>
</evidence>
<keyword evidence="4" id="KW-1185">Reference proteome</keyword>
<proteinExistence type="predicted"/>
<dbReference type="RefSeq" id="WP_233717188.1">
    <property type="nucleotide sequence ID" value="NZ_JAJUWU010000001.1"/>
</dbReference>
<feature type="region of interest" description="Disordered" evidence="1">
    <location>
        <begin position="287"/>
        <end position="314"/>
    </location>
</feature>
<sequence>MPDLPEAKIRPFSLRHGQAIEDRAFHTDIPDRLRNRLWLTAQEWNEVIHYNTKDNPAWWSSTSVLDETAREYERLLGLTRYSRDSSRGNRLHAIFVGGSGPEVLDILEIMYALMPDGEPAFQRAINDAFVDFSCPWRLADGMFFRMDSAFLEEEVLARATDLLGSPELAGAHAEFMRARDDLTDGASRDAIVYAAHSVESTLKAVTGKSGTIDKLQQEFISYGMDDLPTPKARAAAKALMSVAILRNELGGHGQGAAVMEVPQPYAELAVHLAAAINFFVVTQHLKRKPPESEKAEPTEHGYTSARELDDEIPF</sequence>
<comment type="caution">
    <text evidence="3">The sequence shown here is derived from an EMBL/GenBank/DDBJ whole genome shotgun (WGS) entry which is preliminary data.</text>
</comment>
<dbReference type="AlphaFoldDB" id="A0A9X1NY77"/>
<dbReference type="Pfam" id="PF18863">
    <property type="entry name" value="AbiJ_NTD4"/>
    <property type="match status" value="1"/>
</dbReference>
<dbReference type="InterPro" id="IPR049503">
    <property type="entry name" value="AbiJ_NTD4"/>
</dbReference>
<protein>
    <recommendedName>
        <fullName evidence="2">HEPN AbiJ-N-terminal domain-containing protein</fullName>
    </recommendedName>
</protein>
<evidence type="ECO:0000259" key="2">
    <source>
        <dbReference type="Pfam" id="PF18863"/>
    </source>
</evidence>
<feature type="compositionally biased region" description="Basic and acidic residues" evidence="1">
    <location>
        <begin position="288"/>
        <end position="299"/>
    </location>
</feature>
<dbReference type="Proteomes" id="UP001139035">
    <property type="component" value="Unassembled WGS sequence"/>
</dbReference>
<organism evidence="3 4">
    <name type="scientific">Jiella avicenniae</name>
    <dbReference type="NCBI Taxonomy" id="2907202"/>
    <lineage>
        <taxon>Bacteria</taxon>
        <taxon>Pseudomonadati</taxon>
        <taxon>Pseudomonadota</taxon>
        <taxon>Alphaproteobacteria</taxon>
        <taxon>Hyphomicrobiales</taxon>
        <taxon>Aurantimonadaceae</taxon>
        <taxon>Jiella</taxon>
    </lineage>
</organism>